<dbReference type="Pfam" id="PF06074">
    <property type="entry name" value="Portal_Mu"/>
    <property type="match status" value="1"/>
</dbReference>
<evidence type="ECO:0000313" key="2">
    <source>
        <dbReference type="Proteomes" id="UP000015350"/>
    </source>
</evidence>
<evidence type="ECO:0000313" key="1">
    <source>
        <dbReference type="EMBL" id="EPY00873.1"/>
    </source>
</evidence>
<dbReference type="RefSeq" id="WP_021133076.1">
    <property type="nucleotide sequence ID" value="NZ_AQPH01000064.1"/>
</dbReference>
<reference evidence="1 2" key="1">
    <citation type="submission" date="2013-04" db="EMBL/GenBank/DDBJ databases">
        <authorList>
            <person name="Kuznetsov B."/>
            <person name="Ivanovsky R."/>
        </authorList>
    </citation>
    <scope>NUCLEOTIDE SEQUENCE [LARGE SCALE GENOMIC DNA]</scope>
    <source>
        <strain evidence="1 2">MGU-K5</strain>
    </source>
</reference>
<proteinExistence type="predicted"/>
<organism evidence="1 2">
    <name type="scientific">Magnetospirillum fulvum MGU-K5</name>
    <dbReference type="NCBI Taxonomy" id="1316936"/>
    <lineage>
        <taxon>Bacteria</taxon>
        <taxon>Pseudomonadati</taxon>
        <taxon>Pseudomonadota</taxon>
        <taxon>Alphaproteobacteria</taxon>
        <taxon>Rhodospirillales</taxon>
        <taxon>Rhodospirillaceae</taxon>
        <taxon>Magnetospirillum</taxon>
    </lineage>
</organism>
<protein>
    <submittedName>
        <fullName evidence="1">F, portal protein</fullName>
    </submittedName>
</protein>
<gene>
    <name evidence="1" type="ORF">K678_13935</name>
</gene>
<dbReference type="PATRIC" id="fig|1316936.3.peg.2782"/>
<dbReference type="STRING" id="1316936.K678_13935"/>
<sequence>MAKKIDAPTLEEVASAAGDDITGGFVGELRLPRDEVLRTRGGGDLVIYEKVKADDQVKACWQQRQDAATAREWFVDPGGPSALDQAAADFIREQLLAIKFDRVCKKMHNGVFFGFSVGECLYRPEGGKILLDTIKVRRQRRFRFDRDGRLRLIRPDNPTGEIMPDNKFWVFSAGADDDDDPYGLGLAHWLYWPVWLKRNGLRFWSIYMEKYAMPTPVGMAPRGSDKAARAKLLGALKSINTDQAVVFPEGVDVKLMEAARSSGGDYATFYGLMNEAISKIILSQTMTTDNGSSKAQGQIHENRLKEVVKSDNDLLFESLNEGPVAWLTAWNFPGAARPRVWRDHTDTPDEKAQAERDEKLYLMGFEPTPEYIQDTYGPGWVKRSTAMVPAQIGAATAVQPPADAPSFAEPGAARDPADDITDQLDALAGPAMDALIDELGRMLADATDLATVEKRLLEIGATLPVDDLAKTIGEGLAVANLTGRKEVANDG</sequence>
<dbReference type="EMBL" id="AQPH01000064">
    <property type="protein sequence ID" value="EPY00873.1"/>
    <property type="molecule type" value="Genomic_DNA"/>
</dbReference>
<dbReference type="eggNOG" id="COG4383">
    <property type="taxonomic scope" value="Bacteria"/>
</dbReference>
<dbReference type="Proteomes" id="UP000015350">
    <property type="component" value="Unassembled WGS sequence"/>
</dbReference>
<name>S9S9W9_MAGFU</name>
<dbReference type="OrthoDB" id="9797300at2"/>
<accession>S9S9W9</accession>
<dbReference type="AlphaFoldDB" id="S9S9W9"/>
<comment type="caution">
    <text evidence="1">The sequence shown here is derived from an EMBL/GenBank/DDBJ whole genome shotgun (WGS) entry which is preliminary data.</text>
</comment>
<dbReference type="InterPro" id="IPR009279">
    <property type="entry name" value="Portal_Mu"/>
</dbReference>